<dbReference type="Pfam" id="PF05050">
    <property type="entry name" value="Methyltransf_21"/>
    <property type="match status" value="1"/>
</dbReference>
<proteinExistence type="predicted"/>
<dbReference type="SUPFAM" id="SSF53335">
    <property type="entry name" value="S-adenosyl-L-methionine-dependent methyltransferases"/>
    <property type="match status" value="1"/>
</dbReference>
<dbReference type="PANTHER" id="PTHR34203">
    <property type="entry name" value="METHYLTRANSFERASE, FKBM FAMILY PROTEIN"/>
    <property type="match status" value="1"/>
</dbReference>
<keyword evidence="2" id="KW-0808">Transferase</keyword>
<protein>
    <submittedName>
        <fullName evidence="2">FkbM family methyltransferase</fullName>
    </submittedName>
</protein>
<dbReference type="EMBL" id="CP036282">
    <property type="protein sequence ID" value="QDL53700.1"/>
    <property type="molecule type" value="Genomic_DNA"/>
</dbReference>
<dbReference type="GO" id="GO:0032259">
    <property type="term" value="P:methylation"/>
    <property type="evidence" value="ECO:0007669"/>
    <property type="project" value="UniProtKB-KW"/>
</dbReference>
<reference evidence="3" key="2">
    <citation type="journal article" date="2020" name="Int. J. Syst. Evol. Microbiol.">
        <title>Genomic insights into a novel species Rhodoferax aquaticus sp. nov., isolated from freshwater.</title>
        <authorList>
            <person name="Li T."/>
            <person name="Zhuo Y."/>
            <person name="Jin C.Z."/>
            <person name="Wu X."/>
            <person name="Ko S.R."/>
            <person name="Jin F.J."/>
            <person name="Ahn C.Y."/>
            <person name="Oh H.M."/>
            <person name="Lee H.G."/>
            <person name="Jin L."/>
        </authorList>
    </citation>
    <scope>NUCLEOTIDE SEQUENCE [LARGE SCALE GENOMIC DNA]</scope>
    <source>
        <strain evidence="3">Gr-4</strain>
    </source>
</reference>
<dbReference type="Proteomes" id="UP000317365">
    <property type="component" value="Chromosome"/>
</dbReference>
<gene>
    <name evidence="2" type="ORF">EXZ61_05665</name>
</gene>
<dbReference type="RefSeq" id="WP_142809848.1">
    <property type="nucleotide sequence ID" value="NZ_CP036282.1"/>
</dbReference>
<evidence type="ECO:0000259" key="1">
    <source>
        <dbReference type="Pfam" id="PF05050"/>
    </source>
</evidence>
<dbReference type="AlphaFoldDB" id="A0A515EM02"/>
<dbReference type="InterPro" id="IPR029063">
    <property type="entry name" value="SAM-dependent_MTases_sf"/>
</dbReference>
<sequence length="367" mass="41604">MLDFNNVINNYGQTVDEKTRTLVLSLISENRKQALYFFGRNESSSQLSALIASDGFIDDYAPVGTTWRGKPVFKLDEVAKDSIVVNCVSNSRPATAMRRIESSGIKNILSYADLCKVLPDRVPLPDFVAQTRADMAIHAGKWQTVYERLADSESQKVFNDVLMYRLTGDSSALPGYTYRPKEQYFEDFLNIDDEVFVDAGGFDGETTELFCLKYPNYRRVILFEPSHENMQLAKSRLAAFRSVEFIEKGVSDKAGTLHFKSNLGSGSLISADGDASIEVTTIDSYLDDEATFIKMDLEGWELNALKGASWHIKKCHPKLAIAVYHAPSDIWKTLDFVLDCWPEYSVFLRHYTESWTETIMYFVPVKR</sequence>
<organism evidence="2 3">
    <name type="scientific">Rhodoferax aquaticus</name>
    <dbReference type="NCBI Taxonomy" id="2527691"/>
    <lineage>
        <taxon>Bacteria</taxon>
        <taxon>Pseudomonadati</taxon>
        <taxon>Pseudomonadota</taxon>
        <taxon>Betaproteobacteria</taxon>
        <taxon>Burkholderiales</taxon>
        <taxon>Comamonadaceae</taxon>
        <taxon>Rhodoferax</taxon>
    </lineage>
</organism>
<dbReference type="PANTHER" id="PTHR34203:SF15">
    <property type="entry name" value="SLL1173 PROTEIN"/>
    <property type="match status" value="1"/>
</dbReference>
<reference evidence="3" key="1">
    <citation type="submission" date="2019-02" db="EMBL/GenBank/DDBJ databases">
        <title>Complete genome sequence of Rhodoferax sp. Gr-4.</title>
        <authorList>
            <person name="Jin L."/>
        </authorList>
    </citation>
    <scope>NUCLEOTIDE SEQUENCE [LARGE SCALE GENOMIC DNA]</scope>
    <source>
        <strain evidence="3">Gr-4</strain>
    </source>
</reference>
<evidence type="ECO:0000313" key="3">
    <source>
        <dbReference type="Proteomes" id="UP000317365"/>
    </source>
</evidence>
<keyword evidence="2" id="KW-0489">Methyltransferase</keyword>
<feature type="domain" description="Methyltransferase FkbM" evidence="1">
    <location>
        <begin position="198"/>
        <end position="339"/>
    </location>
</feature>
<evidence type="ECO:0000313" key="2">
    <source>
        <dbReference type="EMBL" id="QDL53700.1"/>
    </source>
</evidence>
<dbReference type="InterPro" id="IPR052514">
    <property type="entry name" value="SAM-dependent_MTase"/>
</dbReference>
<keyword evidence="3" id="KW-1185">Reference proteome</keyword>
<dbReference type="Gene3D" id="3.40.50.150">
    <property type="entry name" value="Vaccinia Virus protein VP39"/>
    <property type="match status" value="1"/>
</dbReference>
<dbReference type="InterPro" id="IPR006342">
    <property type="entry name" value="FkbM_mtfrase"/>
</dbReference>
<accession>A0A515EM02</accession>
<name>A0A515EM02_9BURK</name>
<dbReference type="KEGG" id="rhg:EXZ61_05665"/>
<dbReference type="NCBIfam" id="TIGR01444">
    <property type="entry name" value="fkbM_fam"/>
    <property type="match status" value="1"/>
</dbReference>
<dbReference type="GO" id="GO:0008168">
    <property type="term" value="F:methyltransferase activity"/>
    <property type="evidence" value="ECO:0007669"/>
    <property type="project" value="UniProtKB-KW"/>
</dbReference>